<name>A0A1N7JHJ4_9BACI</name>
<dbReference type="Proteomes" id="UP000187608">
    <property type="component" value="Unassembled WGS sequence"/>
</dbReference>
<dbReference type="AlphaFoldDB" id="A0A1N7JHJ4"/>
<evidence type="ECO:0000313" key="2">
    <source>
        <dbReference type="Proteomes" id="UP000187608"/>
    </source>
</evidence>
<dbReference type="EMBL" id="FTOC01000006">
    <property type="protein sequence ID" value="SIS48805.1"/>
    <property type="molecule type" value="Genomic_DNA"/>
</dbReference>
<sequence>MKKVLLAIFMMIILAFGMIGYTNIDEAPSVNDEQTESYE</sequence>
<dbReference type="STRING" id="570947.SAMN05421687_10643"/>
<keyword evidence="2" id="KW-1185">Reference proteome</keyword>
<evidence type="ECO:0000313" key="1">
    <source>
        <dbReference type="EMBL" id="SIS48805.1"/>
    </source>
</evidence>
<proteinExistence type="predicted"/>
<accession>A0A1N7JHJ4</accession>
<reference evidence="2" key="1">
    <citation type="submission" date="2017-01" db="EMBL/GenBank/DDBJ databases">
        <authorList>
            <person name="Varghese N."/>
            <person name="Submissions S."/>
        </authorList>
    </citation>
    <scope>NUCLEOTIDE SEQUENCE [LARGE SCALE GENOMIC DNA]</scope>
    <source>
        <strain evidence="2">DSM 23127</strain>
    </source>
</reference>
<protein>
    <submittedName>
        <fullName evidence="1">Uncharacterized protein</fullName>
    </submittedName>
</protein>
<organism evidence="1 2">
    <name type="scientific">Salimicrobium flavidum</name>
    <dbReference type="NCBI Taxonomy" id="570947"/>
    <lineage>
        <taxon>Bacteria</taxon>
        <taxon>Bacillati</taxon>
        <taxon>Bacillota</taxon>
        <taxon>Bacilli</taxon>
        <taxon>Bacillales</taxon>
        <taxon>Bacillaceae</taxon>
        <taxon>Salimicrobium</taxon>
    </lineage>
</organism>
<gene>
    <name evidence="1" type="ORF">SAMN05421687_10643</name>
</gene>